<name>A0A225VHS5_9STRA</name>
<keyword evidence="2" id="KW-1185">Reference proteome</keyword>
<evidence type="ECO:0000313" key="2">
    <source>
        <dbReference type="Proteomes" id="UP000198211"/>
    </source>
</evidence>
<organism evidence="1 2">
    <name type="scientific">Phytophthora megakarya</name>
    <dbReference type="NCBI Taxonomy" id="4795"/>
    <lineage>
        <taxon>Eukaryota</taxon>
        <taxon>Sar</taxon>
        <taxon>Stramenopiles</taxon>
        <taxon>Oomycota</taxon>
        <taxon>Peronosporomycetes</taxon>
        <taxon>Peronosporales</taxon>
        <taxon>Peronosporaceae</taxon>
        <taxon>Phytophthora</taxon>
    </lineage>
</organism>
<reference evidence="2" key="1">
    <citation type="submission" date="2017-03" db="EMBL/GenBank/DDBJ databases">
        <title>Phytopthora megakarya and P. palmivora, two closely related causual agents of cacao black pod achieved similar genome size and gene model numbers by different mechanisms.</title>
        <authorList>
            <person name="Ali S."/>
            <person name="Shao J."/>
            <person name="Larry D.J."/>
            <person name="Kronmiller B."/>
            <person name="Shen D."/>
            <person name="Strem M.D."/>
            <person name="Melnick R.L."/>
            <person name="Guiltinan M.J."/>
            <person name="Tyler B.M."/>
            <person name="Meinhardt L.W."/>
            <person name="Bailey B.A."/>
        </authorList>
    </citation>
    <scope>NUCLEOTIDE SEQUENCE [LARGE SCALE GENOMIC DNA]</scope>
    <source>
        <strain evidence="2">zdho120</strain>
    </source>
</reference>
<proteinExistence type="predicted"/>
<protein>
    <submittedName>
        <fullName evidence="1">Uncharacterized protein</fullName>
    </submittedName>
</protein>
<evidence type="ECO:0000313" key="1">
    <source>
        <dbReference type="EMBL" id="OWZ04519.1"/>
    </source>
</evidence>
<dbReference type="AlphaFoldDB" id="A0A225VHS5"/>
<dbReference type="EMBL" id="NBNE01004919">
    <property type="protein sequence ID" value="OWZ04519.1"/>
    <property type="molecule type" value="Genomic_DNA"/>
</dbReference>
<comment type="caution">
    <text evidence="1">The sequence shown here is derived from an EMBL/GenBank/DDBJ whole genome shotgun (WGS) entry which is preliminary data.</text>
</comment>
<gene>
    <name evidence="1" type="ORF">PHMEG_00023562</name>
</gene>
<accession>A0A225VHS5</accession>
<dbReference type="Proteomes" id="UP000198211">
    <property type="component" value="Unassembled WGS sequence"/>
</dbReference>
<sequence length="65" mass="7710">MVDIHMVQFTCRDEEHALQLKTRSRLHLVEQDVRDMYGEYMRGGPDADMSVFYTLEPDLVYGDER</sequence>